<evidence type="ECO:0000313" key="5">
    <source>
        <dbReference type="Proteomes" id="UP000396862"/>
    </source>
</evidence>
<evidence type="ECO:0000313" key="3">
    <source>
        <dbReference type="EMBL" id="PSK81435.1"/>
    </source>
</evidence>
<evidence type="ECO:0000313" key="4">
    <source>
        <dbReference type="Proteomes" id="UP000240621"/>
    </source>
</evidence>
<reference evidence="2 5" key="2">
    <citation type="submission" date="2019-10" db="EMBL/GenBank/DDBJ databases">
        <title>Prolixibacter strains distinguished by the presence of nitrate reductase genes were adept at nitrate-dependent anaerobic corrosion of metallic iron and carbon steel.</title>
        <authorList>
            <person name="Iino T."/>
            <person name="Shono N."/>
            <person name="Ito K."/>
            <person name="Nakamura R."/>
            <person name="Sueoka K."/>
            <person name="Harayama S."/>
            <person name="Ohkuma M."/>
        </authorList>
    </citation>
    <scope>NUCLEOTIDE SEQUENCE [LARGE SCALE GENOMIC DNA]</scope>
    <source>
        <strain evidence="2 5">MIC1-1</strain>
    </source>
</reference>
<organism evidence="3 4">
    <name type="scientific">Prolixibacter denitrificans</name>
    <dbReference type="NCBI Taxonomy" id="1541063"/>
    <lineage>
        <taxon>Bacteria</taxon>
        <taxon>Pseudomonadati</taxon>
        <taxon>Bacteroidota</taxon>
        <taxon>Bacteroidia</taxon>
        <taxon>Marinilabiliales</taxon>
        <taxon>Prolixibacteraceae</taxon>
        <taxon>Prolixibacter</taxon>
    </lineage>
</organism>
<name>A0A2P8C8Y8_9BACT</name>
<sequence>MVLFTFPSGEITFTIIKSSELLTGLAFRDGKTKVHNIEFEIRGSKRRMHFDKTMIRNSKQPDNRATEMDKVGSQPNRKAIPPNSLAERLIILGSGPDGLR</sequence>
<evidence type="ECO:0000313" key="2">
    <source>
        <dbReference type="EMBL" id="GET21095.1"/>
    </source>
</evidence>
<reference evidence="3 4" key="1">
    <citation type="submission" date="2018-03" db="EMBL/GenBank/DDBJ databases">
        <title>Genomic Encyclopedia of Archaeal and Bacterial Type Strains, Phase II (KMG-II): from individual species to whole genera.</title>
        <authorList>
            <person name="Goeker M."/>
        </authorList>
    </citation>
    <scope>NUCLEOTIDE SEQUENCE [LARGE SCALE GENOMIC DNA]</scope>
    <source>
        <strain evidence="3 4">DSM 27267</strain>
    </source>
</reference>
<accession>A0A2P8C8Y8</accession>
<dbReference type="Proteomes" id="UP000240621">
    <property type="component" value="Unassembled WGS sequence"/>
</dbReference>
<comment type="caution">
    <text evidence="3">The sequence shown here is derived from an EMBL/GenBank/DDBJ whole genome shotgun (WGS) entry which is preliminary data.</text>
</comment>
<proteinExistence type="predicted"/>
<gene>
    <name evidence="3" type="ORF">CLV93_10938</name>
    <name evidence="2" type="ORF">JCM18694_13410</name>
</gene>
<feature type="region of interest" description="Disordered" evidence="1">
    <location>
        <begin position="57"/>
        <end position="80"/>
    </location>
</feature>
<dbReference type="EMBL" id="PYGC01000009">
    <property type="protein sequence ID" value="PSK81435.1"/>
    <property type="molecule type" value="Genomic_DNA"/>
</dbReference>
<dbReference type="Proteomes" id="UP000396862">
    <property type="component" value="Unassembled WGS sequence"/>
</dbReference>
<dbReference type="EMBL" id="BLAU01000001">
    <property type="protein sequence ID" value="GET21095.1"/>
    <property type="molecule type" value="Genomic_DNA"/>
</dbReference>
<dbReference type="AlphaFoldDB" id="A0A2P8C8Y8"/>
<evidence type="ECO:0000256" key="1">
    <source>
        <dbReference type="SAM" id="MobiDB-lite"/>
    </source>
</evidence>
<protein>
    <submittedName>
        <fullName evidence="3">Uncharacterized protein</fullName>
    </submittedName>
</protein>
<feature type="compositionally biased region" description="Basic and acidic residues" evidence="1">
    <location>
        <begin position="57"/>
        <end position="70"/>
    </location>
</feature>
<keyword evidence="5" id="KW-1185">Reference proteome</keyword>